<evidence type="ECO:0000259" key="4">
    <source>
        <dbReference type="PROSITE" id="PS50123"/>
    </source>
</evidence>
<dbReference type="EMBL" id="LR778114">
    <property type="protein sequence ID" value="CAB1128068.1"/>
    <property type="molecule type" value="Genomic_DNA"/>
</dbReference>
<dbReference type="SUPFAM" id="SSF47757">
    <property type="entry name" value="Chemotaxis receptor methyltransferase CheR, N-terminal domain"/>
    <property type="match status" value="1"/>
</dbReference>
<dbReference type="Pfam" id="PF01739">
    <property type="entry name" value="CheR"/>
    <property type="match status" value="1"/>
</dbReference>
<evidence type="ECO:0000313" key="6">
    <source>
        <dbReference type="Proteomes" id="UP000503399"/>
    </source>
</evidence>
<sequence>MHPDPAASVDAAAWDILGARLGLPLDAYRRDQLARRLSAYMRLHGYADAAALLAALAARPEEVERLRSHLTIHVTEFLRDPAYWERLAAVVAAMPARPLWRVWSAAAANGAEALTAALVLEEAGLSARLLLTDIDPVMLEAARQGEYRESELRHLSPDRRRRILEPPAPRAPVWRVRPEVAARMVVRRLDLLHDPYPPGPFDLILCRNVLIYFRAPDRERVLGRLASRLGPDGLLFLGATELIGRPEAHGLEWVAPALYRARPPA</sequence>
<dbReference type="InterPro" id="IPR050903">
    <property type="entry name" value="Bact_Chemotaxis_MeTrfase"/>
</dbReference>
<feature type="domain" description="CheR-type methyltransferase" evidence="4">
    <location>
        <begin position="15"/>
        <end position="264"/>
    </location>
</feature>
<dbReference type="InterPro" id="IPR022642">
    <property type="entry name" value="CheR_C"/>
</dbReference>
<keyword evidence="1 5" id="KW-0489">Methyltransferase</keyword>
<dbReference type="GO" id="GO:0032259">
    <property type="term" value="P:methylation"/>
    <property type="evidence" value="ECO:0007669"/>
    <property type="project" value="UniProtKB-KW"/>
</dbReference>
<dbReference type="GO" id="GO:0008757">
    <property type="term" value="F:S-adenosylmethionine-dependent methyltransferase activity"/>
    <property type="evidence" value="ECO:0007669"/>
    <property type="project" value="InterPro"/>
</dbReference>
<evidence type="ECO:0000256" key="1">
    <source>
        <dbReference type="ARBA" id="ARBA00022603"/>
    </source>
</evidence>
<proteinExistence type="predicted"/>
<dbReference type="PROSITE" id="PS50123">
    <property type="entry name" value="CHER"/>
    <property type="match status" value="1"/>
</dbReference>
<keyword evidence="2 5" id="KW-0808">Transferase</keyword>
<dbReference type="PANTHER" id="PTHR24422">
    <property type="entry name" value="CHEMOTAXIS PROTEIN METHYLTRANSFERASE"/>
    <property type="match status" value="1"/>
</dbReference>
<keyword evidence="3" id="KW-0949">S-adenosyl-L-methionine</keyword>
<dbReference type="Gene3D" id="3.40.50.150">
    <property type="entry name" value="Vaccinia Virus protein VP39"/>
    <property type="match status" value="1"/>
</dbReference>
<dbReference type="KEGG" id="hfv:R50_0562"/>
<dbReference type="InterPro" id="IPR000780">
    <property type="entry name" value="CheR_MeTrfase"/>
</dbReference>
<dbReference type="Proteomes" id="UP000503399">
    <property type="component" value="Chromosome"/>
</dbReference>
<accession>A0A6F8ZDX0</accession>
<protein>
    <submittedName>
        <fullName evidence="5">CheR-type methyltransferase domain-containing protein</fullName>
    </submittedName>
</protein>
<name>A0A6F8ZDX0_9FIRM</name>
<dbReference type="PANTHER" id="PTHR24422:SF19">
    <property type="entry name" value="CHEMOTAXIS PROTEIN METHYLTRANSFERASE"/>
    <property type="match status" value="1"/>
</dbReference>
<dbReference type="InterPro" id="IPR029063">
    <property type="entry name" value="SAM-dependent_MTases_sf"/>
</dbReference>
<organism evidence="5 6">
    <name type="scientific">Candidatus Hydrogenisulfobacillus filiaventi</name>
    <dbReference type="NCBI Taxonomy" id="2707344"/>
    <lineage>
        <taxon>Bacteria</taxon>
        <taxon>Bacillati</taxon>
        <taxon>Bacillota</taxon>
        <taxon>Clostridia</taxon>
        <taxon>Eubacteriales</taxon>
        <taxon>Clostridiales Family XVII. Incertae Sedis</taxon>
        <taxon>Candidatus Hydrogenisulfobacillus</taxon>
    </lineage>
</organism>
<gene>
    <name evidence="5" type="ORF">R50_0562</name>
</gene>
<keyword evidence="6" id="KW-1185">Reference proteome</keyword>
<dbReference type="SUPFAM" id="SSF53335">
    <property type="entry name" value="S-adenosyl-L-methionine-dependent methyltransferases"/>
    <property type="match status" value="1"/>
</dbReference>
<evidence type="ECO:0000313" key="5">
    <source>
        <dbReference type="EMBL" id="CAB1128068.1"/>
    </source>
</evidence>
<dbReference type="PRINTS" id="PR00996">
    <property type="entry name" value="CHERMTFRASE"/>
</dbReference>
<reference evidence="5 6" key="1">
    <citation type="submission" date="2020-02" db="EMBL/GenBank/DDBJ databases">
        <authorList>
            <person name="Hogendoorn C."/>
        </authorList>
    </citation>
    <scope>NUCLEOTIDE SEQUENCE [LARGE SCALE GENOMIC DNA]</scope>
    <source>
        <strain evidence="5">R501</strain>
    </source>
</reference>
<dbReference type="AlphaFoldDB" id="A0A6F8ZDX0"/>
<evidence type="ECO:0000256" key="3">
    <source>
        <dbReference type="ARBA" id="ARBA00022691"/>
    </source>
</evidence>
<evidence type="ECO:0000256" key="2">
    <source>
        <dbReference type="ARBA" id="ARBA00022679"/>
    </source>
</evidence>
<dbReference type="SMART" id="SM00138">
    <property type="entry name" value="MeTrc"/>
    <property type="match status" value="1"/>
</dbReference>
<dbReference type="CDD" id="cd02440">
    <property type="entry name" value="AdoMet_MTases"/>
    <property type="match status" value="1"/>
</dbReference>